<protein>
    <submittedName>
        <fullName evidence="1">Uncharacterized protein</fullName>
    </submittedName>
</protein>
<proteinExistence type="predicted"/>
<comment type="caution">
    <text evidence="1">The sequence shown here is derived from an EMBL/GenBank/DDBJ whole genome shotgun (WGS) entry which is preliminary data.</text>
</comment>
<evidence type="ECO:0000313" key="1">
    <source>
        <dbReference type="EMBL" id="PXF49706.1"/>
    </source>
</evidence>
<dbReference type="Proteomes" id="UP000247409">
    <property type="component" value="Unassembled WGS sequence"/>
</dbReference>
<organism evidence="1 2">
    <name type="scientific">Gracilariopsis chorda</name>
    <dbReference type="NCBI Taxonomy" id="448386"/>
    <lineage>
        <taxon>Eukaryota</taxon>
        <taxon>Rhodophyta</taxon>
        <taxon>Florideophyceae</taxon>
        <taxon>Rhodymeniophycidae</taxon>
        <taxon>Gracilariales</taxon>
        <taxon>Gracilariaceae</taxon>
        <taxon>Gracilariopsis</taxon>
    </lineage>
</organism>
<gene>
    <name evidence="1" type="ORF">BWQ96_00358</name>
</gene>
<evidence type="ECO:0000313" key="2">
    <source>
        <dbReference type="Proteomes" id="UP000247409"/>
    </source>
</evidence>
<sequence length="51" mass="5625">MVSSAAAGDGVVFGNDIAFRSFRRQGDTIGDRRLFILASGLLSKKTDEWEY</sequence>
<dbReference type="EMBL" id="NBIV01000002">
    <property type="protein sequence ID" value="PXF49706.1"/>
    <property type="molecule type" value="Genomic_DNA"/>
</dbReference>
<dbReference type="AlphaFoldDB" id="A0A2V3J5J2"/>
<keyword evidence="2" id="KW-1185">Reference proteome</keyword>
<reference evidence="1 2" key="1">
    <citation type="journal article" date="2018" name="Mol. Biol. Evol.">
        <title>Analysis of the draft genome of the red seaweed Gracilariopsis chorda provides insights into genome size evolution in Rhodophyta.</title>
        <authorList>
            <person name="Lee J."/>
            <person name="Yang E.C."/>
            <person name="Graf L."/>
            <person name="Yang J.H."/>
            <person name="Qiu H."/>
            <person name="Zel Zion U."/>
            <person name="Chan C.X."/>
            <person name="Stephens T.G."/>
            <person name="Weber A.P.M."/>
            <person name="Boo G.H."/>
            <person name="Boo S.M."/>
            <person name="Kim K.M."/>
            <person name="Shin Y."/>
            <person name="Jung M."/>
            <person name="Lee S.J."/>
            <person name="Yim H.S."/>
            <person name="Lee J.H."/>
            <person name="Bhattacharya D."/>
            <person name="Yoon H.S."/>
        </authorList>
    </citation>
    <scope>NUCLEOTIDE SEQUENCE [LARGE SCALE GENOMIC DNA]</scope>
    <source>
        <strain evidence="1 2">SKKU-2015</strain>
        <tissue evidence="1">Whole body</tissue>
    </source>
</reference>
<accession>A0A2V3J5J2</accession>
<name>A0A2V3J5J2_9FLOR</name>